<reference evidence="1" key="1">
    <citation type="submission" date="2021-04" db="EMBL/GenBank/DDBJ databases">
        <title>Draft Genome Sequence of Pandoravirus japonicus, Isolated from the Sabaishi River of Niigata, Japan.</title>
        <authorList>
            <person name="Hosokawa N."/>
            <person name="Takahashi H."/>
            <person name="Aoki K."/>
            <person name="Takemura M."/>
        </authorList>
    </citation>
    <scope>NUCLEOTIDE SEQUENCE</scope>
</reference>
<evidence type="ECO:0000313" key="1">
    <source>
        <dbReference type="EMBL" id="BCU03106.1"/>
    </source>
</evidence>
<organism evidence="1 2">
    <name type="scientific">Pandoravirus japonicus</name>
    <dbReference type="NCBI Taxonomy" id="2823154"/>
    <lineage>
        <taxon>Viruses</taxon>
        <taxon>Pandoravirus</taxon>
    </lineage>
</organism>
<name>A0A811BQ31_9VIRU</name>
<evidence type="ECO:0000313" key="2">
    <source>
        <dbReference type="Proteomes" id="UP001253637"/>
    </source>
</evidence>
<dbReference type="EMBL" id="LC625835">
    <property type="protein sequence ID" value="BCU03106.1"/>
    <property type="molecule type" value="Genomic_DNA"/>
</dbReference>
<dbReference type="Proteomes" id="UP001253637">
    <property type="component" value="Segment"/>
</dbReference>
<sequence length="74" mass="8129">MMTARITACRSVFSLLHFSLGLCACDREEEKVISFSVFLVSWHSKDQQNALDKAKERILAVDGPACAEPSAEGL</sequence>
<accession>A0A811BQ31</accession>
<dbReference type="PROSITE" id="PS51257">
    <property type="entry name" value="PROKAR_LIPOPROTEIN"/>
    <property type="match status" value="1"/>
</dbReference>
<proteinExistence type="predicted"/>
<protein>
    <submittedName>
        <fullName evidence="1">Uncharacterized protein</fullName>
    </submittedName>
</protein>